<gene>
    <name evidence="1" type="ORF">CPB84DRAFT_833995</name>
</gene>
<comment type="caution">
    <text evidence="1">The sequence shown here is derived from an EMBL/GenBank/DDBJ whole genome shotgun (WGS) entry which is preliminary data.</text>
</comment>
<protein>
    <recommendedName>
        <fullName evidence="3">F-box domain-containing protein</fullName>
    </recommendedName>
</protein>
<dbReference type="EMBL" id="JADNYJ010000034">
    <property type="protein sequence ID" value="KAF8902799.1"/>
    <property type="molecule type" value="Genomic_DNA"/>
</dbReference>
<keyword evidence="2" id="KW-1185">Reference proteome</keyword>
<organism evidence="1 2">
    <name type="scientific">Gymnopilus junonius</name>
    <name type="common">Spectacular rustgill mushroom</name>
    <name type="synonym">Gymnopilus spectabilis subsp. junonius</name>
    <dbReference type="NCBI Taxonomy" id="109634"/>
    <lineage>
        <taxon>Eukaryota</taxon>
        <taxon>Fungi</taxon>
        <taxon>Dikarya</taxon>
        <taxon>Basidiomycota</taxon>
        <taxon>Agaricomycotina</taxon>
        <taxon>Agaricomycetes</taxon>
        <taxon>Agaricomycetidae</taxon>
        <taxon>Agaricales</taxon>
        <taxon>Agaricineae</taxon>
        <taxon>Hymenogastraceae</taxon>
        <taxon>Gymnopilus</taxon>
    </lineage>
</organism>
<evidence type="ECO:0008006" key="3">
    <source>
        <dbReference type="Google" id="ProtNLM"/>
    </source>
</evidence>
<dbReference type="OrthoDB" id="3001771at2759"/>
<dbReference type="AlphaFoldDB" id="A0A9P5NQE3"/>
<evidence type="ECO:0000313" key="1">
    <source>
        <dbReference type="EMBL" id="KAF8902799.1"/>
    </source>
</evidence>
<sequence length="237" mass="26993">MAGNGVAYIDNLPSELLALIFKFIHDDIKSSRSEKRFEAGLSRSPAVKDFDLSEDEDAEDDDDSDLDSDLDLDVNKFLASQQGIVFSASFPSEFPHSVAGVCPGWEAILSLSPAYWTRVVLPISHATSLEKTRQYLTWSRDLPIDIFILREWENKDYDKVTERELVRSFISFLRPYMRRCRSLHLEVKFNSCLPPLYKIVPNHAPLLKALDIHCAVDDPEAVLLDLTEEENEEGEED</sequence>
<evidence type="ECO:0000313" key="2">
    <source>
        <dbReference type="Proteomes" id="UP000724874"/>
    </source>
</evidence>
<accession>A0A9P5NQE3</accession>
<proteinExistence type="predicted"/>
<name>A0A9P5NQE3_GYMJU</name>
<reference evidence="1" key="1">
    <citation type="submission" date="2020-11" db="EMBL/GenBank/DDBJ databases">
        <authorList>
            <consortium name="DOE Joint Genome Institute"/>
            <person name="Ahrendt S."/>
            <person name="Riley R."/>
            <person name="Andreopoulos W."/>
            <person name="LaButti K."/>
            <person name="Pangilinan J."/>
            <person name="Ruiz-duenas F.J."/>
            <person name="Barrasa J.M."/>
            <person name="Sanchez-Garcia M."/>
            <person name="Camarero S."/>
            <person name="Miyauchi S."/>
            <person name="Serrano A."/>
            <person name="Linde D."/>
            <person name="Babiker R."/>
            <person name="Drula E."/>
            <person name="Ayuso-Fernandez I."/>
            <person name="Pacheco R."/>
            <person name="Padilla G."/>
            <person name="Ferreira P."/>
            <person name="Barriuso J."/>
            <person name="Kellner H."/>
            <person name="Castanera R."/>
            <person name="Alfaro M."/>
            <person name="Ramirez L."/>
            <person name="Pisabarro A.G."/>
            <person name="Kuo A."/>
            <person name="Tritt A."/>
            <person name="Lipzen A."/>
            <person name="He G."/>
            <person name="Yan M."/>
            <person name="Ng V."/>
            <person name="Cullen D."/>
            <person name="Martin F."/>
            <person name="Rosso M.-N."/>
            <person name="Henrissat B."/>
            <person name="Hibbett D."/>
            <person name="Martinez A.T."/>
            <person name="Grigoriev I.V."/>
        </authorList>
    </citation>
    <scope>NUCLEOTIDE SEQUENCE</scope>
    <source>
        <strain evidence="1">AH 44721</strain>
    </source>
</reference>
<dbReference type="Proteomes" id="UP000724874">
    <property type="component" value="Unassembled WGS sequence"/>
</dbReference>